<dbReference type="InterPro" id="IPR012337">
    <property type="entry name" value="RNaseH-like_sf"/>
</dbReference>
<dbReference type="InterPro" id="IPR036397">
    <property type="entry name" value="RNaseH_sf"/>
</dbReference>
<accession>A0A1S9D4C3</accession>
<gene>
    <name evidence="2" type="ORF">OAory_01095780</name>
</gene>
<dbReference type="CDD" id="cd09276">
    <property type="entry name" value="Rnase_HI_RT_non_LTR"/>
    <property type="match status" value="1"/>
</dbReference>
<sequence>MLDKISLDTRLRAKGIPLKARKWIRSFMENRKVSVTFDDYFRWRTRSSAEENIKNVQKDDIPRIEKWARQTGASFAAAEKTELIHLTRRKKAHGVGHILINGQLIKPANTAKLLGVIFRKELQWNEHVQQAMRQLYEACITPVMDYGSTVWQNPLRDNTYLRLLETVQRTALIRILSAFRTVSTVALEAESYTLPTHLRLKQRVQTTAPRLSTLPENHPVHGFITRAKERSVHIATGARFRLAETRRTMDPRRLQALETIDPRPLAPWRTQPFTEIEIEPDRAKAKEQARARRKSNDIAVFSDASGQRNHLGAAAVSLDQHQNIIASRQVSIGSMEYWSVYAAELMAIFYAISPVYQIAQEKSTSVNAHQRATILSDSMSALQAITNTRSGSGQRIILAIQQAAGEIQARGILVRLQWVPGHCDEPGNGMAGHLAKEAVSAEKQHPFQRLLSRERGVIRRRIIKQWEQEWKTSKNGGHLPQIDKALPSIHARRLYGSLRRDRAYLFIQLRTGHS</sequence>
<organism evidence="2 3">
    <name type="scientific">Aspergillus oryzae</name>
    <name type="common">Yellow koji mold</name>
    <dbReference type="NCBI Taxonomy" id="5062"/>
    <lineage>
        <taxon>Eukaryota</taxon>
        <taxon>Fungi</taxon>
        <taxon>Dikarya</taxon>
        <taxon>Ascomycota</taxon>
        <taxon>Pezizomycotina</taxon>
        <taxon>Eurotiomycetes</taxon>
        <taxon>Eurotiomycetidae</taxon>
        <taxon>Eurotiales</taxon>
        <taxon>Aspergillaceae</taxon>
        <taxon>Aspergillus</taxon>
        <taxon>Aspergillus subgen. Circumdati</taxon>
    </lineage>
</organism>
<dbReference type="AlphaFoldDB" id="A0A1S9D4C3"/>
<dbReference type="InterPro" id="IPR002156">
    <property type="entry name" value="RNaseH_domain"/>
</dbReference>
<name>A0A1S9D4C3_ASPOZ</name>
<evidence type="ECO:0000313" key="2">
    <source>
        <dbReference type="EMBL" id="OOO03937.1"/>
    </source>
</evidence>
<dbReference type="PANTHER" id="PTHR33481">
    <property type="entry name" value="REVERSE TRANSCRIPTASE"/>
    <property type="match status" value="1"/>
</dbReference>
<dbReference type="PROSITE" id="PS50879">
    <property type="entry name" value="RNASE_H_1"/>
    <property type="match status" value="1"/>
</dbReference>
<reference evidence="2 3" key="1">
    <citation type="submission" date="2016-10" db="EMBL/GenBank/DDBJ databases">
        <title>Genome sequencing of Aspergillus oryzae BCC7051.</title>
        <authorList>
            <person name="Thammarongtham C."/>
            <person name="Vorapreeda T."/>
            <person name="Nookaew I."/>
            <person name="Srisuk T."/>
            <person name="Land M."/>
            <person name="Jeennor S."/>
            <person name="Laoteng K."/>
        </authorList>
    </citation>
    <scope>NUCLEOTIDE SEQUENCE [LARGE SCALE GENOMIC DNA]</scope>
    <source>
        <strain evidence="2 3">BCC7051</strain>
    </source>
</reference>
<dbReference type="GO" id="GO:0004523">
    <property type="term" value="F:RNA-DNA hybrid ribonuclease activity"/>
    <property type="evidence" value="ECO:0007669"/>
    <property type="project" value="InterPro"/>
</dbReference>
<dbReference type="Proteomes" id="UP000190312">
    <property type="component" value="Unassembled WGS sequence"/>
</dbReference>
<dbReference type="SUPFAM" id="SSF53098">
    <property type="entry name" value="Ribonuclease H-like"/>
    <property type="match status" value="1"/>
</dbReference>
<dbReference type="GO" id="GO:0003676">
    <property type="term" value="F:nucleic acid binding"/>
    <property type="evidence" value="ECO:0007669"/>
    <property type="project" value="InterPro"/>
</dbReference>
<dbReference type="Pfam" id="PF00075">
    <property type="entry name" value="RNase_H"/>
    <property type="match status" value="1"/>
</dbReference>
<dbReference type="EMBL" id="MKZY01000012">
    <property type="protein sequence ID" value="OOO03937.1"/>
    <property type="molecule type" value="Genomic_DNA"/>
</dbReference>
<comment type="caution">
    <text evidence="2">The sequence shown here is derived from an EMBL/GenBank/DDBJ whole genome shotgun (WGS) entry which is preliminary data.</text>
</comment>
<dbReference type="PANTHER" id="PTHR33481:SF1">
    <property type="entry name" value="ENDONUCLEASE_EXONUCLEASE_PHOSPHATASE DOMAIN-CONTAINING PROTEIN-RELATED"/>
    <property type="match status" value="1"/>
</dbReference>
<feature type="domain" description="RNase H type-1" evidence="1">
    <location>
        <begin position="294"/>
        <end position="440"/>
    </location>
</feature>
<proteinExistence type="predicted"/>
<dbReference type="VEuPathDB" id="FungiDB:AO090010000300"/>
<evidence type="ECO:0000259" key="1">
    <source>
        <dbReference type="PROSITE" id="PS50879"/>
    </source>
</evidence>
<evidence type="ECO:0000313" key="3">
    <source>
        <dbReference type="Proteomes" id="UP000190312"/>
    </source>
</evidence>
<protein>
    <submittedName>
        <fullName evidence="2">Ribonuclease H</fullName>
    </submittedName>
</protein>
<dbReference type="Gene3D" id="3.30.420.10">
    <property type="entry name" value="Ribonuclease H-like superfamily/Ribonuclease H"/>
    <property type="match status" value="1"/>
</dbReference>